<comment type="caution">
    <text evidence="5">The sequence shown here is derived from an EMBL/GenBank/DDBJ whole genome shotgun (WGS) entry which is preliminary data.</text>
</comment>
<name>A0ABV1VJY7_9ACTN</name>
<keyword evidence="5" id="KW-0315">Glutamine amidotransferase</keyword>
<dbReference type="InterPro" id="IPR050325">
    <property type="entry name" value="Prot/Nucl_acid_deglycase"/>
</dbReference>
<evidence type="ECO:0000313" key="5">
    <source>
        <dbReference type="EMBL" id="MER6906791.1"/>
    </source>
</evidence>
<dbReference type="PANTHER" id="PTHR48094:SF11">
    <property type="entry name" value="GLUTATHIONE-INDEPENDENT GLYOXALASE HSP31-RELATED"/>
    <property type="match status" value="1"/>
</dbReference>
<dbReference type="CDD" id="cd03141">
    <property type="entry name" value="GATase1_Hsp31_like"/>
    <property type="match status" value="1"/>
</dbReference>
<evidence type="ECO:0000256" key="2">
    <source>
        <dbReference type="ARBA" id="ARBA00023239"/>
    </source>
</evidence>
<reference evidence="5 6" key="1">
    <citation type="submission" date="2024-06" db="EMBL/GenBank/DDBJ databases">
        <title>The Natural Products Discovery Center: Release of the First 8490 Sequenced Strains for Exploring Actinobacteria Biosynthetic Diversity.</title>
        <authorList>
            <person name="Kalkreuter E."/>
            <person name="Kautsar S.A."/>
            <person name="Yang D."/>
            <person name="Bader C.D."/>
            <person name="Teijaro C.N."/>
            <person name="Fluegel L."/>
            <person name="Davis C.M."/>
            <person name="Simpson J.R."/>
            <person name="Lauterbach L."/>
            <person name="Steele A.D."/>
            <person name="Gui C."/>
            <person name="Meng S."/>
            <person name="Li G."/>
            <person name="Viehrig K."/>
            <person name="Ye F."/>
            <person name="Su P."/>
            <person name="Kiefer A.F."/>
            <person name="Nichols A."/>
            <person name="Cepeda A.J."/>
            <person name="Yan W."/>
            <person name="Fan B."/>
            <person name="Jiang Y."/>
            <person name="Adhikari A."/>
            <person name="Zheng C.-J."/>
            <person name="Schuster L."/>
            <person name="Cowan T.M."/>
            <person name="Smanski M.J."/>
            <person name="Chevrette M.G."/>
            <person name="De Carvalho L.P.S."/>
            <person name="Shen B."/>
        </authorList>
    </citation>
    <scope>NUCLEOTIDE SEQUENCE [LARGE SCALE GENOMIC DNA]</scope>
    <source>
        <strain evidence="5 6">NPDC000632</strain>
    </source>
</reference>
<evidence type="ECO:0000256" key="3">
    <source>
        <dbReference type="ARBA" id="ARBA00038493"/>
    </source>
</evidence>
<dbReference type="Gene3D" id="3.40.50.880">
    <property type="match status" value="1"/>
</dbReference>
<comment type="similarity">
    <text evidence="3">Belongs to the peptidase C56 family. HSP31-like subfamily.</text>
</comment>
<feature type="domain" description="DJ-1/PfpI" evidence="4">
    <location>
        <begin position="31"/>
        <end position="229"/>
    </location>
</feature>
<evidence type="ECO:0000256" key="1">
    <source>
        <dbReference type="ARBA" id="ARBA00023016"/>
    </source>
</evidence>
<gene>
    <name evidence="5" type="ORF">ABT322_24245</name>
</gene>
<sequence length="232" mass="25185">MAAKTNRILIIVTSVGEYEKVGYRTGLWLGELTHFYDVAEQAGYELTIASIDGGHVPLDPESLAHDVLGELGTDKRYADRKFMDKLENTVSVAEVKAEDYDAIYLTGGHGVMFDFHQSQALETLIARFYETGRLVSAVCHGPCGLLEVTLSNGEPLVKGKDVTGFSWPEEELAQRADAVPYSLQDGLKKLGASYSTAEKPFDSYVVEDGRLITGQNPASAKAVADAVVKHLG</sequence>
<dbReference type="Proteomes" id="UP001490330">
    <property type="component" value="Unassembled WGS sequence"/>
</dbReference>
<keyword evidence="1" id="KW-0346">Stress response</keyword>
<evidence type="ECO:0000313" key="6">
    <source>
        <dbReference type="Proteomes" id="UP001490330"/>
    </source>
</evidence>
<dbReference type="InterPro" id="IPR002818">
    <property type="entry name" value="DJ-1/PfpI"/>
</dbReference>
<dbReference type="PANTHER" id="PTHR48094">
    <property type="entry name" value="PROTEIN/NUCLEIC ACID DEGLYCASE DJ-1-RELATED"/>
    <property type="match status" value="1"/>
</dbReference>
<evidence type="ECO:0000259" key="4">
    <source>
        <dbReference type="Pfam" id="PF01965"/>
    </source>
</evidence>
<keyword evidence="2" id="KW-0456">Lyase</keyword>
<organism evidence="5 6">
    <name type="scientific">Streptomyces flaveolus</name>
    <dbReference type="NCBI Taxonomy" id="67297"/>
    <lineage>
        <taxon>Bacteria</taxon>
        <taxon>Bacillati</taxon>
        <taxon>Actinomycetota</taxon>
        <taxon>Actinomycetes</taxon>
        <taxon>Kitasatosporales</taxon>
        <taxon>Streptomycetaceae</taxon>
        <taxon>Streptomyces</taxon>
    </lineage>
</organism>
<proteinExistence type="inferred from homology"/>
<dbReference type="Pfam" id="PF01965">
    <property type="entry name" value="DJ-1_PfpI"/>
    <property type="match status" value="1"/>
</dbReference>
<dbReference type="EMBL" id="JBEPCV010000025">
    <property type="protein sequence ID" value="MER6906791.1"/>
    <property type="molecule type" value="Genomic_DNA"/>
</dbReference>
<dbReference type="SUPFAM" id="SSF52317">
    <property type="entry name" value="Class I glutamine amidotransferase-like"/>
    <property type="match status" value="1"/>
</dbReference>
<protein>
    <submittedName>
        <fullName evidence="5">Type 1 glutamine amidotransferase domain-containing protein</fullName>
    </submittedName>
</protein>
<accession>A0ABV1VJY7</accession>
<dbReference type="InterPro" id="IPR029062">
    <property type="entry name" value="Class_I_gatase-like"/>
</dbReference>
<keyword evidence="6" id="KW-1185">Reference proteome</keyword>
<dbReference type="RefSeq" id="WP_350720797.1">
    <property type="nucleotide sequence ID" value="NZ_JBEPCO010000021.1"/>
</dbReference>